<dbReference type="GO" id="GO:0008270">
    <property type="term" value="F:zinc ion binding"/>
    <property type="evidence" value="ECO:0007669"/>
    <property type="project" value="InterPro"/>
</dbReference>
<dbReference type="InterPro" id="IPR008807">
    <property type="entry name" value="ROS_MUCR"/>
</dbReference>
<dbReference type="RefSeq" id="WP_132294870.1">
    <property type="nucleotide sequence ID" value="NZ_SKBM01000028.1"/>
</dbReference>
<dbReference type="EMBL" id="SKBM01000028">
    <property type="protein sequence ID" value="TCZ55282.1"/>
    <property type="molecule type" value="Genomic_DNA"/>
</dbReference>
<evidence type="ECO:0000256" key="2">
    <source>
        <dbReference type="SAM" id="MobiDB-lite"/>
    </source>
</evidence>
<dbReference type="AlphaFoldDB" id="A0A4V2WJN8"/>
<feature type="region of interest" description="Disordered" evidence="2">
    <location>
        <begin position="130"/>
        <end position="157"/>
    </location>
</feature>
<gene>
    <name evidence="3" type="ORF">EXY23_22120</name>
</gene>
<organism evidence="3 4">
    <name type="scientific">Roseicella aquatilis</name>
    <dbReference type="NCBI Taxonomy" id="2527868"/>
    <lineage>
        <taxon>Bacteria</taxon>
        <taxon>Pseudomonadati</taxon>
        <taxon>Pseudomonadota</taxon>
        <taxon>Alphaproteobacteria</taxon>
        <taxon>Acetobacterales</taxon>
        <taxon>Roseomonadaceae</taxon>
        <taxon>Roseicella</taxon>
    </lineage>
</organism>
<comment type="similarity">
    <text evidence="1">Belongs to the ros/MucR family.</text>
</comment>
<reference evidence="3 4" key="1">
    <citation type="submission" date="2019-03" db="EMBL/GenBank/DDBJ databases">
        <title>Paracraurococcus aquatilis NE82 genome sequence.</title>
        <authorList>
            <person name="Zhao Y."/>
            <person name="Du Z."/>
        </authorList>
    </citation>
    <scope>NUCLEOTIDE SEQUENCE [LARGE SCALE GENOMIC DNA]</scope>
    <source>
        <strain evidence="3 4">NE82</strain>
    </source>
</reference>
<dbReference type="OrthoDB" id="9809693at2"/>
<protein>
    <submittedName>
        <fullName evidence="3">MucR family transcriptional regulator</fullName>
    </submittedName>
</protein>
<dbReference type="InterPro" id="IPR041920">
    <property type="entry name" value="ROS/MUCR_sf"/>
</dbReference>
<evidence type="ECO:0000313" key="3">
    <source>
        <dbReference type="EMBL" id="TCZ55282.1"/>
    </source>
</evidence>
<dbReference type="GO" id="GO:0003677">
    <property type="term" value="F:DNA binding"/>
    <property type="evidence" value="ECO:0007669"/>
    <property type="project" value="InterPro"/>
</dbReference>
<name>A0A4V2WJN8_9PROT</name>
<dbReference type="GO" id="GO:0006355">
    <property type="term" value="P:regulation of DNA-templated transcription"/>
    <property type="evidence" value="ECO:0007669"/>
    <property type="project" value="InterPro"/>
</dbReference>
<dbReference type="Pfam" id="PF05443">
    <property type="entry name" value="ROS_MUCR"/>
    <property type="match status" value="1"/>
</dbReference>
<sequence length="157" mass="17068">MTEESPSADLLGLTAEIVAAHVSNNPVALGDLPNLIQDVYRTLASVGQPVSKPQPERPQPAVPVKKSITPEYLICLEDGKKLKMLKRHLQTSYNMTPEQYRERWGLGSDYPMVAPNYAKHRSSLAKKIGLGTKPRGRPARGARREAAAAAVTATKLG</sequence>
<accession>A0A4V2WJN8</accession>
<evidence type="ECO:0000256" key="1">
    <source>
        <dbReference type="ARBA" id="ARBA00007031"/>
    </source>
</evidence>
<dbReference type="Proteomes" id="UP000295023">
    <property type="component" value="Unassembled WGS sequence"/>
</dbReference>
<comment type="caution">
    <text evidence="3">The sequence shown here is derived from an EMBL/GenBank/DDBJ whole genome shotgun (WGS) entry which is preliminary data.</text>
</comment>
<proteinExistence type="inferred from homology"/>
<keyword evidence="4" id="KW-1185">Reference proteome</keyword>
<dbReference type="Gene3D" id="1.10.10.1550">
    <property type="entry name" value="ROS/MUCR transcriptional regulator protein"/>
    <property type="match status" value="1"/>
</dbReference>
<evidence type="ECO:0000313" key="4">
    <source>
        <dbReference type="Proteomes" id="UP000295023"/>
    </source>
</evidence>